<proteinExistence type="predicted"/>
<sequence length="674" mass="74020">MVFRWGALRFFSKGGAGVSSECYRIGGVILNAGTQEVRRAGVTVPLPPLSFQLLLMLARNAPNVVTTRELEAEVWSGVVVDRGTINKRVVLVRNALRDAGCIQDYIAVVRGTGYRLAVQVEAVDCSAMDTTEAIEEIPVAEPEVALPAQPSSVDRPFWTWVAVAAVVFVLVVMGYWSVMHSHDDVAPESGSPVAIELSAPYSVAILPFEVHGSEPGGAELAASAAMEIEQRLSAVEGLEVLLPEEGEYAAVSSAPAIDLGARLGVDSIIRGVVHPYDDRLVLVLNQEDARTGQVLWARSFDRPVEALPALMEDVVRNVVQQGGASESHHGDVTSVTQNIPAFSHYLAGRALMNDRMNTGLDGISEAQARFDEAIRLDPTYLQAHVALAASHFLLAAYDDPANKNEHLARAESSARYALEMEPASSDALGVLAAVMASQGEASQAASLYERAYELGGRDTNVLHWHAMLFNSMGYFEPLVPMLETAWQDDPLSPLLACSLAGTLTLAGHPEDAIQILIGMPRFDRRDLILGLASLYLGDFDNARQMFSGLQVRNGELSAEYANLLVDAFEYPLRRETVESGMVEEAHEGRLDPYLAFEILMLMGSPRAFDLEIDYGNSDFGYRMPEEIWSNWGVELRRDPRFKGWVRQLGYDRYWRKFGWPDRCKPTGRDDFECV</sequence>
<dbReference type="EMBL" id="VYXP01000006">
    <property type="protein sequence ID" value="KAA9130913.1"/>
    <property type="molecule type" value="Genomic_DNA"/>
</dbReference>
<protein>
    <recommendedName>
        <fullName evidence="4">OmpR/PhoB-type domain-containing protein</fullName>
    </recommendedName>
</protein>
<evidence type="ECO:0000256" key="2">
    <source>
        <dbReference type="PROSITE-ProRule" id="PRU01091"/>
    </source>
</evidence>
<organism evidence="5 6">
    <name type="scientific">Marinihelvus fidelis</name>
    <dbReference type="NCBI Taxonomy" id="2613842"/>
    <lineage>
        <taxon>Bacteria</taxon>
        <taxon>Pseudomonadati</taxon>
        <taxon>Pseudomonadota</taxon>
        <taxon>Gammaproteobacteria</taxon>
        <taxon>Chromatiales</taxon>
        <taxon>Wenzhouxiangellaceae</taxon>
        <taxon>Marinihelvus</taxon>
    </lineage>
</organism>
<dbReference type="InterPro" id="IPR011990">
    <property type="entry name" value="TPR-like_helical_dom_sf"/>
</dbReference>
<dbReference type="SMART" id="SM00862">
    <property type="entry name" value="Trans_reg_C"/>
    <property type="match status" value="1"/>
</dbReference>
<keyword evidence="3" id="KW-1133">Transmembrane helix</keyword>
<feature type="DNA-binding region" description="OmpR/PhoB-type" evidence="2">
    <location>
        <begin position="20"/>
        <end position="118"/>
    </location>
</feature>
<name>A0A5N0T7E9_9GAMM</name>
<dbReference type="GO" id="GO:0003677">
    <property type="term" value="F:DNA binding"/>
    <property type="evidence" value="ECO:0007669"/>
    <property type="project" value="UniProtKB-UniRule"/>
</dbReference>
<gene>
    <name evidence="5" type="ORF">F3N42_11185</name>
</gene>
<evidence type="ECO:0000256" key="3">
    <source>
        <dbReference type="SAM" id="Phobius"/>
    </source>
</evidence>
<dbReference type="Gene3D" id="3.40.50.10610">
    <property type="entry name" value="ABC-type transport auxiliary lipoprotein component"/>
    <property type="match status" value="1"/>
</dbReference>
<dbReference type="PROSITE" id="PS51755">
    <property type="entry name" value="OMPR_PHOB"/>
    <property type="match status" value="1"/>
</dbReference>
<dbReference type="Gene3D" id="1.25.40.10">
    <property type="entry name" value="Tetratricopeptide repeat domain"/>
    <property type="match status" value="1"/>
</dbReference>
<accession>A0A5N0T7E9</accession>
<dbReference type="GO" id="GO:0006355">
    <property type="term" value="P:regulation of DNA-templated transcription"/>
    <property type="evidence" value="ECO:0007669"/>
    <property type="project" value="InterPro"/>
</dbReference>
<evidence type="ECO:0000313" key="5">
    <source>
        <dbReference type="EMBL" id="KAA9130913.1"/>
    </source>
</evidence>
<dbReference type="SUPFAM" id="SSF48452">
    <property type="entry name" value="TPR-like"/>
    <property type="match status" value="1"/>
</dbReference>
<dbReference type="AlphaFoldDB" id="A0A5N0T7E9"/>
<dbReference type="CDD" id="cd00383">
    <property type="entry name" value="trans_reg_C"/>
    <property type="match status" value="1"/>
</dbReference>
<dbReference type="Pfam" id="PF00486">
    <property type="entry name" value="Trans_reg_C"/>
    <property type="match status" value="1"/>
</dbReference>
<dbReference type="SUPFAM" id="SSF46894">
    <property type="entry name" value="C-terminal effector domain of the bipartite response regulators"/>
    <property type="match status" value="1"/>
</dbReference>
<dbReference type="InterPro" id="IPR036388">
    <property type="entry name" value="WH-like_DNA-bd_sf"/>
</dbReference>
<reference evidence="5 6" key="1">
    <citation type="submission" date="2019-09" db="EMBL/GenBank/DDBJ databases">
        <title>Wenzhouxiangella sp. Genome sequencing and assembly.</title>
        <authorList>
            <person name="Zhang R."/>
        </authorList>
    </citation>
    <scope>NUCLEOTIDE SEQUENCE [LARGE SCALE GENOMIC DNA]</scope>
    <source>
        <strain evidence="5 6">W260</strain>
    </source>
</reference>
<dbReference type="Proteomes" id="UP000325372">
    <property type="component" value="Unassembled WGS sequence"/>
</dbReference>
<feature type="domain" description="OmpR/PhoB-type" evidence="4">
    <location>
        <begin position="20"/>
        <end position="118"/>
    </location>
</feature>
<keyword evidence="1 2" id="KW-0238">DNA-binding</keyword>
<dbReference type="InterPro" id="IPR016032">
    <property type="entry name" value="Sig_transdc_resp-reg_C-effctor"/>
</dbReference>
<evidence type="ECO:0000313" key="6">
    <source>
        <dbReference type="Proteomes" id="UP000325372"/>
    </source>
</evidence>
<dbReference type="InterPro" id="IPR001867">
    <property type="entry name" value="OmpR/PhoB-type_DNA-bd"/>
</dbReference>
<evidence type="ECO:0000259" key="4">
    <source>
        <dbReference type="PROSITE" id="PS51755"/>
    </source>
</evidence>
<keyword evidence="6" id="KW-1185">Reference proteome</keyword>
<evidence type="ECO:0000256" key="1">
    <source>
        <dbReference type="ARBA" id="ARBA00023125"/>
    </source>
</evidence>
<comment type="caution">
    <text evidence="5">The sequence shown here is derived from an EMBL/GenBank/DDBJ whole genome shotgun (WGS) entry which is preliminary data.</text>
</comment>
<dbReference type="GO" id="GO:0000160">
    <property type="term" value="P:phosphorelay signal transduction system"/>
    <property type="evidence" value="ECO:0007669"/>
    <property type="project" value="InterPro"/>
</dbReference>
<keyword evidence="3" id="KW-0812">Transmembrane</keyword>
<dbReference type="Gene3D" id="1.10.10.10">
    <property type="entry name" value="Winged helix-like DNA-binding domain superfamily/Winged helix DNA-binding domain"/>
    <property type="match status" value="1"/>
</dbReference>
<keyword evidence="3" id="KW-0472">Membrane</keyword>
<feature type="transmembrane region" description="Helical" evidence="3">
    <location>
        <begin position="157"/>
        <end position="178"/>
    </location>
</feature>